<evidence type="ECO:0000256" key="3">
    <source>
        <dbReference type="ARBA" id="ARBA00022679"/>
    </source>
</evidence>
<dbReference type="InterPro" id="IPR007066">
    <property type="entry name" value="RNA_pol_Rpb1_3"/>
</dbReference>
<dbReference type="EMBL" id="JAGFBS010000022">
    <property type="protein sequence ID" value="KAG6373292.1"/>
    <property type="molecule type" value="Genomic_DNA"/>
</dbReference>
<dbReference type="SUPFAM" id="SSF64484">
    <property type="entry name" value="beta and beta-prime subunits of DNA dependent RNA-polymerase"/>
    <property type="match status" value="1"/>
</dbReference>
<dbReference type="OrthoDB" id="2653609at2759"/>
<dbReference type="EC" id="2.7.7.6" evidence="1"/>
<accession>A0A8I2YKE6</accession>
<dbReference type="GO" id="GO:0006351">
    <property type="term" value="P:DNA-templated transcription"/>
    <property type="evidence" value="ECO:0007669"/>
    <property type="project" value="InterPro"/>
</dbReference>
<dbReference type="PANTHER" id="PTHR19376">
    <property type="entry name" value="DNA-DIRECTED RNA POLYMERASE"/>
    <property type="match status" value="1"/>
</dbReference>
<dbReference type="Pfam" id="PF05000">
    <property type="entry name" value="RNA_pol_Rpb1_4"/>
    <property type="match status" value="1"/>
</dbReference>
<proteinExistence type="predicted"/>
<evidence type="ECO:0000313" key="8">
    <source>
        <dbReference type="EMBL" id="KAG6373292.1"/>
    </source>
</evidence>
<evidence type="ECO:0000256" key="5">
    <source>
        <dbReference type="ARBA" id="ARBA00023163"/>
    </source>
</evidence>
<dbReference type="InterPro" id="IPR045867">
    <property type="entry name" value="DNA-dir_RpoC_beta_prime"/>
</dbReference>
<evidence type="ECO:0000259" key="6">
    <source>
        <dbReference type="Pfam" id="PF04983"/>
    </source>
</evidence>
<dbReference type="InterPro" id="IPR042102">
    <property type="entry name" value="RNA_pol_Rpb1_3_sf"/>
</dbReference>
<evidence type="ECO:0000259" key="7">
    <source>
        <dbReference type="Pfam" id="PF05000"/>
    </source>
</evidence>
<dbReference type="InterPro" id="IPR007083">
    <property type="entry name" value="RNA_pol_Rpb1_4"/>
</dbReference>
<feature type="domain" description="RNA polymerase Rpb1" evidence="7">
    <location>
        <begin position="96"/>
        <end position="181"/>
    </location>
</feature>
<dbReference type="InterPro" id="IPR038120">
    <property type="entry name" value="Rpb1_funnel_sf"/>
</dbReference>
<dbReference type="GO" id="GO:0005665">
    <property type="term" value="C:RNA polymerase II, core complex"/>
    <property type="evidence" value="ECO:0007669"/>
    <property type="project" value="TreeGrafter"/>
</dbReference>
<dbReference type="Gene3D" id="1.10.132.30">
    <property type="match status" value="1"/>
</dbReference>
<feature type="domain" description="RNA polymerase Rpb1" evidence="6">
    <location>
        <begin position="16"/>
        <end position="66"/>
    </location>
</feature>
<keyword evidence="9" id="KW-1185">Reference proteome</keyword>
<name>A0A8I2YKE6_9AGAM</name>
<dbReference type="PANTHER" id="PTHR19376:SF37">
    <property type="entry name" value="DNA-DIRECTED RNA POLYMERASE II SUBUNIT RPB1"/>
    <property type="match status" value="1"/>
</dbReference>
<evidence type="ECO:0000256" key="4">
    <source>
        <dbReference type="ARBA" id="ARBA00022695"/>
    </source>
</evidence>
<dbReference type="Pfam" id="PF04983">
    <property type="entry name" value="RNA_pol_Rpb1_3"/>
    <property type="match status" value="1"/>
</dbReference>
<dbReference type="Gene3D" id="1.10.274.100">
    <property type="entry name" value="RNA polymerase Rpb1, domain 3"/>
    <property type="match status" value="1"/>
</dbReference>
<protein>
    <recommendedName>
        <fullName evidence="1">DNA-directed RNA polymerase</fullName>
        <ecNumber evidence="1">2.7.7.6</ecNumber>
    </recommendedName>
</protein>
<keyword evidence="2" id="KW-0240">DNA-directed RNA polymerase</keyword>
<keyword evidence="4" id="KW-0548">Nucleotidyltransferase</keyword>
<dbReference type="GO" id="GO:0003677">
    <property type="term" value="F:DNA binding"/>
    <property type="evidence" value="ECO:0007669"/>
    <property type="project" value="InterPro"/>
</dbReference>
<dbReference type="Proteomes" id="UP000683000">
    <property type="component" value="Unassembled WGS sequence"/>
</dbReference>
<dbReference type="GO" id="GO:0003899">
    <property type="term" value="F:DNA-directed RNA polymerase activity"/>
    <property type="evidence" value="ECO:0007669"/>
    <property type="project" value="UniProtKB-EC"/>
</dbReference>
<evidence type="ECO:0000256" key="1">
    <source>
        <dbReference type="ARBA" id="ARBA00012418"/>
    </source>
</evidence>
<evidence type="ECO:0000256" key="2">
    <source>
        <dbReference type="ARBA" id="ARBA00022478"/>
    </source>
</evidence>
<dbReference type="AlphaFoldDB" id="A0A8I2YKE6"/>
<reference evidence="8" key="1">
    <citation type="submission" date="2021-03" db="EMBL/GenBank/DDBJ databases">
        <title>Evolutionary innovations through gain and loss of genes in the ectomycorrhizal Boletales.</title>
        <authorList>
            <person name="Wu G."/>
            <person name="Miyauchi S."/>
            <person name="Morin E."/>
            <person name="Yang Z.-L."/>
            <person name="Xu J."/>
            <person name="Martin F.M."/>
        </authorList>
    </citation>
    <scope>NUCLEOTIDE SEQUENCE</scope>
    <source>
        <strain evidence="8">BR01</strain>
    </source>
</reference>
<organism evidence="8 9">
    <name type="scientific">Boletus reticuloceps</name>
    <dbReference type="NCBI Taxonomy" id="495285"/>
    <lineage>
        <taxon>Eukaryota</taxon>
        <taxon>Fungi</taxon>
        <taxon>Dikarya</taxon>
        <taxon>Basidiomycota</taxon>
        <taxon>Agaricomycotina</taxon>
        <taxon>Agaricomycetes</taxon>
        <taxon>Agaricomycetidae</taxon>
        <taxon>Boletales</taxon>
        <taxon>Boletineae</taxon>
        <taxon>Boletaceae</taxon>
        <taxon>Boletoideae</taxon>
        <taxon>Boletus</taxon>
    </lineage>
</organism>
<keyword evidence="3" id="KW-0808">Transferase</keyword>
<comment type="caution">
    <text evidence="8">The sequence shown here is derived from an EMBL/GenBank/DDBJ whole genome shotgun (WGS) entry which is preliminary data.</text>
</comment>
<gene>
    <name evidence="8" type="ORF">JVT61DRAFT_6425</name>
</gene>
<keyword evidence="5" id="KW-0804">Transcription</keyword>
<evidence type="ECO:0000313" key="9">
    <source>
        <dbReference type="Proteomes" id="UP000683000"/>
    </source>
</evidence>
<sequence length="292" mass="33185">MVISRGINIHCTPDPKSWNPVFDNGMMVDNDEILFGIVDKKTVSATQGGLIHVVFRKMGPEATIGIGDTIPGPKVMSYITQHIGEKKQQVAEIIDDTYHDQLKPMLGMTIWESFKSKVKRELNHTRDDSDQYTQQNLKEDNNIKQMVTAGLKGSYINISQMSVCVGQQSVEGCHIPFGFRHWSQRRMFWTWFQSKTESRRVNLQMPHSVSCTIPITGLFACRDIICGNFVPNLRLILEQITDLTWNPCNLAQLSMGFFRLGYARVLTKSSKQLNEVRLTYCMFISSPSKSAL</sequence>